<dbReference type="InterPro" id="IPR002889">
    <property type="entry name" value="WSC_carb-bd"/>
</dbReference>
<evidence type="ECO:0000256" key="2">
    <source>
        <dbReference type="ARBA" id="ARBA00022692"/>
    </source>
</evidence>
<dbReference type="InterPro" id="IPR051836">
    <property type="entry name" value="Kremen_rcpt"/>
</dbReference>
<accession>A0A2A9PGC6</accession>
<protein>
    <recommendedName>
        <fullName evidence="10">WSC domain-containing protein</fullName>
    </recommendedName>
</protein>
<comment type="subcellular location">
    <subcellularLocation>
        <location evidence="1">Membrane</location>
        <topology evidence="1">Single-pass membrane protein</topology>
    </subcellularLocation>
</comment>
<evidence type="ECO:0000259" key="10">
    <source>
        <dbReference type="PROSITE" id="PS51212"/>
    </source>
</evidence>
<evidence type="ECO:0000256" key="7">
    <source>
        <dbReference type="SAM" id="MobiDB-lite"/>
    </source>
</evidence>
<evidence type="ECO:0000256" key="3">
    <source>
        <dbReference type="ARBA" id="ARBA00022729"/>
    </source>
</evidence>
<feature type="transmembrane region" description="Helical" evidence="8">
    <location>
        <begin position="246"/>
        <end position="269"/>
    </location>
</feature>
<dbReference type="SMART" id="SM00321">
    <property type="entry name" value="WSC"/>
    <property type="match status" value="1"/>
</dbReference>
<keyword evidence="2 8" id="KW-0812">Transmembrane</keyword>
<name>A0A2A9PGC6_OPHUN</name>
<dbReference type="PANTHER" id="PTHR24269">
    <property type="entry name" value="KREMEN PROTEIN"/>
    <property type="match status" value="1"/>
</dbReference>
<sequence length="370" mass="39210">MAAFSTGARRCLSPLLVLLAWPALVLSLDFELCASFNTADSPQNVSIYQTNGLCHDYCMKKSQAYAITQGNSCWCSNYTPAEETQVDKSKCDRPCPAYPQEFCGGKGVFGYIPLNNMVPAGTKGASQSDEATSTSASSSSAETPTATAWVTKTVQDTVTPSPRSSSSSRSSVVPRSSAEESSSTDSPPPSPTSSSSSALPTSVVQTVTADGKVQTVTVMPTQSPTANATKETTSVRMEQSGLGKGAVVGLVVGIIAAAAATAAMGLYMWMQRKKRREENYMDDPSVRGSSSGILGGRPEMSGIPGSPESTGNRSSTLQIDPRMDPFKQGLYARSGSHESINTLRDEHDYSRRIQQPKVLRAMNPDPVAED</sequence>
<dbReference type="Pfam" id="PF01822">
    <property type="entry name" value="WSC"/>
    <property type="match status" value="1"/>
</dbReference>
<dbReference type="GO" id="GO:0005886">
    <property type="term" value="C:plasma membrane"/>
    <property type="evidence" value="ECO:0007669"/>
    <property type="project" value="TreeGrafter"/>
</dbReference>
<reference evidence="11 12" key="1">
    <citation type="journal article" date="2015" name="BMC Genomics">
        <title>Gene expression during zombie ant biting behavior reflects the complexity underlying fungal parasitic behavioral manipulation.</title>
        <authorList>
            <person name="de Bekker C."/>
            <person name="Ohm R.A."/>
            <person name="Loreto R.G."/>
            <person name="Sebastian A."/>
            <person name="Albert I."/>
            <person name="Merrow M."/>
            <person name="Brachmann A."/>
            <person name="Hughes D.P."/>
        </authorList>
    </citation>
    <scope>NUCLEOTIDE SEQUENCE [LARGE SCALE GENOMIC DNA]</scope>
    <source>
        <strain evidence="11 12">SC16a</strain>
    </source>
</reference>
<evidence type="ECO:0000256" key="8">
    <source>
        <dbReference type="SAM" id="Phobius"/>
    </source>
</evidence>
<keyword evidence="12" id="KW-1185">Reference proteome</keyword>
<feature type="compositionally biased region" description="Low complexity" evidence="7">
    <location>
        <begin position="156"/>
        <end position="185"/>
    </location>
</feature>
<dbReference type="PROSITE" id="PS51212">
    <property type="entry name" value="WSC"/>
    <property type="match status" value="1"/>
</dbReference>
<keyword evidence="6" id="KW-0325">Glycoprotein</keyword>
<keyword evidence="5 8" id="KW-0472">Membrane</keyword>
<evidence type="ECO:0000256" key="9">
    <source>
        <dbReference type="SAM" id="SignalP"/>
    </source>
</evidence>
<feature type="domain" description="WSC" evidence="10">
    <location>
        <begin position="27"/>
        <end position="115"/>
    </location>
</feature>
<dbReference type="EMBL" id="LAZP02000161">
    <property type="protein sequence ID" value="PFH59962.1"/>
    <property type="molecule type" value="Genomic_DNA"/>
</dbReference>
<evidence type="ECO:0000256" key="4">
    <source>
        <dbReference type="ARBA" id="ARBA00022989"/>
    </source>
</evidence>
<dbReference type="OrthoDB" id="2537459at2759"/>
<keyword evidence="3 9" id="KW-0732">Signal</keyword>
<proteinExistence type="predicted"/>
<gene>
    <name evidence="11" type="ORF">XA68_11671</name>
</gene>
<feature type="compositionally biased region" description="Low complexity" evidence="7">
    <location>
        <begin position="125"/>
        <end position="148"/>
    </location>
</feature>
<organism evidence="11 12">
    <name type="scientific">Ophiocordyceps unilateralis</name>
    <name type="common">Zombie-ant fungus</name>
    <name type="synonym">Torrubia unilateralis</name>
    <dbReference type="NCBI Taxonomy" id="268505"/>
    <lineage>
        <taxon>Eukaryota</taxon>
        <taxon>Fungi</taxon>
        <taxon>Dikarya</taxon>
        <taxon>Ascomycota</taxon>
        <taxon>Pezizomycotina</taxon>
        <taxon>Sordariomycetes</taxon>
        <taxon>Hypocreomycetidae</taxon>
        <taxon>Hypocreales</taxon>
        <taxon>Ophiocordycipitaceae</taxon>
        <taxon>Ophiocordyceps</taxon>
    </lineage>
</organism>
<feature type="region of interest" description="Disordered" evidence="7">
    <location>
        <begin position="121"/>
        <end position="202"/>
    </location>
</feature>
<evidence type="ECO:0000256" key="6">
    <source>
        <dbReference type="ARBA" id="ARBA00023180"/>
    </source>
</evidence>
<comment type="caution">
    <text evidence="11">The sequence shown here is derived from an EMBL/GenBank/DDBJ whole genome shotgun (WGS) entry which is preliminary data.</text>
</comment>
<evidence type="ECO:0000313" key="11">
    <source>
        <dbReference type="EMBL" id="PFH59962.1"/>
    </source>
</evidence>
<feature type="signal peptide" evidence="9">
    <location>
        <begin position="1"/>
        <end position="27"/>
    </location>
</feature>
<feature type="region of interest" description="Disordered" evidence="7">
    <location>
        <begin position="280"/>
        <end position="370"/>
    </location>
</feature>
<evidence type="ECO:0000256" key="1">
    <source>
        <dbReference type="ARBA" id="ARBA00004167"/>
    </source>
</evidence>
<keyword evidence="4 8" id="KW-1133">Transmembrane helix</keyword>
<dbReference type="STRING" id="268505.A0A2A9PGC6"/>
<reference evidence="11 12" key="2">
    <citation type="journal article" date="2017" name="Sci. Rep.">
        <title>Ant-infecting Ophiocordyceps genomes reveal a high diversity of potential behavioral manipulation genes and a possible major role for enterotoxins.</title>
        <authorList>
            <person name="de Bekker C."/>
            <person name="Ohm R.A."/>
            <person name="Evans H.C."/>
            <person name="Brachmann A."/>
            <person name="Hughes D.P."/>
        </authorList>
    </citation>
    <scope>NUCLEOTIDE SEQUENCE [LARGE SCALE GENOMIC DNA]</scope>
    <source>
        <strain evidence="11 12">SC16a</strain>
    </source>
</reference>
<feature type="chain" id="PRO_5013355553" description="WSC domain-containing protein" evidence="9">
    <location>
        <begin position="28"/>
        <end position="370"/>
    </location>
</feature>
<evidence type="ECO:0000256" key="5">
    <source>
        <dbReference type="ARBA" id="ARBA00023136"/>
    </source>
</evidence>
<feature type="compositionally biased region" description="Polar residues" evidence="7">
    <location>
        <begin position="307"/>
        <end position="318"/>
    </location>
</feature>
<dbReference type="Proteomes" id="UP000037136">
    <property type="component" value="Unassembled WGS sequence"/>
</dbReference>
<evidence type="ECO:0000313" key="12">
    <source>
        <dbReference type="Proteomes" id="UP000037136"/>
    </source>
</evidence>
<feature type="compositionally biased region" description="Low complexity" evidence="7">
    <location>
        <begin position="192"/>
        <end position="202"/>
    </location>
</feature>
<dbReference type="PANTHER" id="PTHR24269:SF16">
    <property type="entry name" value="PROTEIN SLG1"/>
    <property type="match status" value="1"/>
</dbReference>
<dbReference type="AlphaFoldDB" id="A0A2A9PGC6"/>